<dbReference type="SUPFAM" id="SSF53800">
    <property type="entry name" value="Chelatase"/>
    <property type="match status" value="1"/>
</dbReference>
<comment type="caution">
    <text evidence="9">The sequence shown here is derived from an EMBL/GenBank/DDBJ whole genome shotgun (WGS) entry which is preliminary data.</text>
</comment>
<gene>
    <name evidence="7 9" type="primary">hemH</name>
    <name evidence="9" type="ORF">GXW74_20875</name>
</gene>
<dbReference type="Pfam" id="PF00762">
    <property type="entry name" value="Ferrochelatase"/>
    <property type="match status" value="1"/>
</dbReference>
<protein>
    <recommendedName>
        <fullName evidence="7 8">Ferrochelatase</fullName>
        <ecNumber evidence="7 8">4.98.1.1</ecNumber>
    </recommendedName>
    <alternativeName>
        <fullName evidence="7">Heme synthase</fullName>
    </alternativeName>
    <alternativeName>
        <fullName evidence="7">Protoheme ferro-lyase</fullName>
    </alternativeName>
</protein>
<dbReference type="HAMAP" id="MF_00323">
    <property type="entry name" value="Ferrochelatase"/>
    <property type="match status" value="1"/>
</dbReference>
<comment type="catalytic activity">
    <reaction evidence="7 8">
        <text>heme b + 2 H(+) = protoporphyrin IX + Fe(2+)</text>
        <dbReference type="Rhea" id="RHEA:22584"/>
        <dbReference type="ChEBI" id="CHEBI:15378"/>
        <dbReference type="ChEBI" id="CHEBI:29033"/>
        <dbReference type="ChEBI" id="CHEBI:57306"/>
        <dbReference type="ChEBI" id="CHEBI:60344"/>
        <dbReference type="EC" id="4.98.1.1"/>
    </reaction>
</comment>
<dbReference type="CDD" id="cd00419">
    <property type="entry name" value="Ferrochelatase_C"/>
    <property type="match status" value="1"/>
</dbReference>
<sequence length="364" mass="39603">MTKRRIAIVLFNLGGPDRPESVRPFLVNLFTDPAILRVPGFVRPWLGRLIAWRRTKPALENYAIIGGRSPLLELTEAQARALDAALADDAGIEAKSFVAMRYWHPFSDAAARAVKAWAPDEVLLLPLYPQYSTTTTGSSIAAWEEACRDAGLTVPTTTLCCWHSHGGFAAATAALVRKAYDAARAELPPDLKLRVLFSAHGLPESIVTAGDPYQWQVEQTVAAVVEKLGIEGLDHAICYQSRVTPQKWIGPSTEEEIERAAHDKVALLVSPIAFVSEHSETLVELDVEYREVAHRLGVPGYFRVPAQNSDPGFIAALADLARAALGSGRSLCSFAGARQCPKRHGDCPHAQATAERRVNVKEAA</sequence>
<keyword evidence="2 7" id="KW-0408">Iron</keyword>
<proteinExistence type="inferred from homology"/>
<evidence type="ECO:0000313" key="10">
    <source>
        <dbReference type="Proteomes" id="UP001138709"/>
    </source>
</evidence>
<dbReference type="NCBIfam" id="TIGR00109">
    <property type="entry name" value="hemH"/>
    <property type="match status" value="1"/>
</dbReference>
<reference evidence="9" key="1">
    <citation type="submission" date="2020-01" db="EMBL/GenBank/DDBJ databases">
        <authorList>
            <person name="Rat A."/>
        </authorList>
    </citation>
    <scope>NUCLEOTIDE SEQUENCE</scope>
    <source>
        <strain evidence="9">LMG 31228</strain>
    </source>
</reference>
<evidence type="ECO:0000313" key="9">
    <source>
        <dbReference type="EMBL" id="MBR0682958.1"/>
    </source>
</evidence>
<dbReference type="InterPro" id="IPR033659">
    <property type="entry name" value="Ferrochelatase_N"/>
</dbReference>
<comment type="function">
    <text evidence="7 8">Catalyzes the ferrous insertion into protoporphyrin IX.</text>
</comment>
<dbReference type="InterPro" id="IPR001015">
    <property type="entry name" value="Ferrochelatase"/>
</dbReference>
<dbReference type="CDD" id="cd03411">
    <property type="entry name" value="Ferrochelatase_N"/>
    <property type="match status" value="1"/>
</dbReference>
<evidence type="ECO:0000256" key="8">
    <source>
        <dbReference type="RuleBase" id="RU000607"/>
    </source>
</evidence>
<dbReference type="GO" id="GO:0006783">
    <property type="term" value="P:heme biosynthetic process"/>
    <property type="evidence" value="ECO:0007669"/>
    <property type="project" value="UniProtKB-UniRule"/>
</dbReference>
<comment type="catalytic activity">
    <reaction evidence="6">
        <text>Fe-coproporphyrin III + 2 H(+) = coproporphyrin III + Fe(2+)</text>
        <dbReference type="Rhea" id="RHEA:49572"/>
        <dbReference type="ChEBI" id="CHEBI:15378"/>
        <dbReference type="ChEBI" id="CHEBI:29033"/>
        <dbReference type="ChEBI" id="CHEBI:68438"/>
        <dbReference type="ChEBI" id="CHEBI:131725"/>
        <dbReference type="EC" id="4.99.1.9"/>
    </reaction>
    <physiologicalReaction direction="right-to-left" evidence="6">
        <dbReference type="Rhea" id="RHEA:49574"/>
    </physiologicalReaction>
</comment>
<dbReference type="InterPro" id="IPR019772">
    <property type="entry name" value="Ferrochelatase_AS"/>
</dbReference>
<keyword evidence="7" id="KW-0479">Metal-binding</keyword>
<dbReference type="Gene3D" id="3.40.50.1400">
    <property type="match status" value="2"/>
</dbReference>
<keyword evidence="5 7" id="KW-0627">Porphyrin biosynthesis</keyword>
<keyword evidence="3 7" id="KW-0350">Heme biosynthesis</keyword>
<organism evidence="9 10">
    <name type="scientific">Neoroseomonas eburnea</name>
    <dbReference type="NCBI Taxonomy" id="1346889"/>
    <lineage>
        <taxon>Bacteria</taxon>
        <taxon>Pseudomonadati</taxon>
        <taxon>Pseudomonadota</taxon>
        <taxon>Alphaproteobacteria</taxon>
        <taxon>Acetobacterales</taxon>
        <taxon>Acetobacteraceae</taxon>
        <taxon>Neoroseomonas</taxon>
    </lineage>
</organism>
<keyword evidence="4 7" id="KW-0456">Lyase</keyword>
<evidence type="ECO:0000256" key="4">
    <source>
        <dbReference type="ARBA" id="ARBA00023239"/>
    </source>
</evidence>
<comment type="similarity">
    <text evidence="1 7 8">Belongs to the ferrochelatase family.</text>
</comment>
<accession>A0A9X9XGX2</accession>
<evidence type="ECO:0000256" key="6">
    <source>
        <dbReference type="ARBA" id="ARBA00024536"/>
    </source>
</evidence>
<dbReference type="EC" id="4.98.1.1" evidence="7 8"/>
<name>A0A9X9XGX2_9PROT</name>
<evidence type="ECO:0000256" key="1">
    <source>
        <dbReference type="ARBA" id="ARBA00007718"/>
    </source>
</evidence>
<feature type="binding site" evidence="7">
    <location>
        <position position="200"/>
    </location>
    <ligand>
        <name>Fe(2+)</name>
        <dbReference type="ChEBI" id="CHEBI:29033"/>
    </ligand>
</feature>
<feature type="binding site" evidence="7">
    <location>
        <position position="280"/>
    </location>
    <ligand>
        <name>Fe(2+)</name>
        <dbReference type="ChEBI" id="CHEBI:29033"/>
    </ligand>
</feature>
<comment type="subcellular location">
    <subcellularLocation>
        <location evidence="7 8">Cytoplasm</location>
    </subcellularLocation>
</comment>
<dbReference type="GO" id="GO:0005737">
    <property type="term" value="C:cytoplasm"/>
    <property type="evidence" value="ECO:0007669"/>
    <property type="project" value="UniProtKB-SubCell"/>
</dbReference>
<dbReference type="PANTHER" id="PTHR11108:SF1">
    <property type="entry name" value="FERROCHELATASE, MITOCHONDRIAL"/>
    <property type="match status" value="1"/>
</dbReference>
<evidence type="ECO:0000256" key="7">
    <source>
        <dbReference type="HAMAP-Rule" id="MF_00323"/>
    </source>
</evidence>
<dbReference type="GO" id="GO:0046872">
    <property type="term" value="F:metal ion binding"/>
    <property type="evidence" value="ECO:0007669"/>
    <property type="project" value="UniProtKB-KW"/>
</dbReference>
<dbReference type="EMBL" id="JAAEDL010000025">
    <property type="protein sequence ID" value="MBR0682958.1"/>
    <property type="molecule type" value="Genomic_DNA"/>
</dbReference>
<keyword evidence="7 8" id="KW-0963">Cytoplasm</keyword>
<reference evidence="9" key="2">
    <citation type="journal article" date="2021" name="Syst. Appl. Microbiol.">
        <title>Roseomonas hellenica sp. nov., isolated from roots of wild-growing Alkanna tinctoria.</title>
        <authorList>
            <person name="Rat A."/>
            <person name="Naranjo H.D."/>
            <person name="Lebbe L."/>
            <person name="Cnockaert M."/>
            <person name="Krigas N."/>
            <person name="Grigoriadou K."/>
            <person name="Maloupa E."/>
            <person name="Willems A."/>
        </authorList>
    </citation>
    <scope>NUCLEOTIDE SEQUENCE</scope>
    <source>
        <strain evidence="9">LMG 31228</strain>
    </source>
</reference>
<dbReference type="AlphaFoldDB" id="A0A9X9XGX2"/>
<dbReference type="Proteomes" id="UP001138709">
    <property type="component" value="Unassembled WGS sequence"/>
</dbReference>
<keyword evidence="10" id="KW-1185">Reference proteome</keyword>
<evidence type="ECO:0000256" key="5">
    <source>
        <dbReference type="ARBA" id="ARBA00023244"/>
    </source>
</evidence>
<dbReference type="PROSITE" id="PS00534">
    <property type="entry name" value="FERROCHELATASE"/>
    <property type="match status" value="1"/>
</dbReference>
<dbReference type="InterPro" id="IPR033644">
    <property type="entry name" value="Ferrochelatase_C"/>
</dbReference>
<dbReference type="GO" id="GO:0004325">
    <property type="term" value="F:ferrochelatase activity"/>
    <property type="evidence" value="ECO:0007669"/>
    <property type="project" value="UniProtKB-UniRule"/>
</dbReference>
<evidence type="ECO:0000256" key="2">
    <source>
        <dbReference type="ARBA" id="ARBA00023004"/>
    </source>
</evidence>
<dbReference type="PANTHER" id="PTHR11108">
    <property type="entry name" value="FERROCHELATASE"/>
    <property type="match status" value="1"/>
</dbReference>
<dbReference type="RefSeq" id="WP_211848500.1">
    <property type="nucleotide sequence ID" value="NZ_JAAEDL010000025.1"/>
</dbReference>
<evidence type="ECO:0000256" key="3">
    <source>
        <dbReference type="ARBA" id="ARBA00023133"/>
    </source>
</evidence>
<comment type="pathway">
    <text evidence="7 8">Porphyrin-containing compound metabolism; protoheme biosynthesis; protoheme from protoporphyrin-IX: step 1/1.</text>
</comment>